<evidence type="ECO:0000313" key="4">
    <source>
        <dbReference type="Proteomes" id="UP001501352"/>
    </source>
</evidence>
<accession>A0ABN1H5Y5</accession>
<dbReference type="PANTHER" id="PTHR31126:SF1">
    <property type="entry name" value="TYROSINE SPECIFIC PROTEIN PHOSPHATASES DOMAIN-CONTAINING PROTEIN"/>
    <property type="match status" value="1"/>
</dbReference>
<dbReference type="InterPro" id="IPR029021">
    <property type="entry name" value="Prot-tyrosine_phosphatase-like"/>
</dbReference>
<evidence type="ECO:0000259" key="2">
    <source>
        <dbReference type="PROSITE" id="PS50056"/>
    </source>
</evidence>
<comment type="similarity">
    <text evidence="1">Belongs to the protein-tyrosine phosphatase family.</text>
</comment>
<sequence length="270" mass="29736">MTESGRAATAVGMTDRIHRFEALDNFRDYGDYAAGIRQIARGRLFRSAHQARATEADLAKLAELNIGAIVDLRRPGERRDQPSRRSLGWAGQILESDLGEDGEAPHITFLKTSDLTVDAGRTFMTGVYRNLPYEPAHLDLFSRYFRALGETDGAVLIHCAAGKDRTGTLAALTHHLLGVHHDDMIADYLLTNTAVDLERMAPKVARQLQQMTGREASHDAVVAFLGVEPVYLETAFVGIRERHGSIDAYLEQALGVDAALRDRIGERLSA</sequence>
<evidence type="ECO:0000256" key="1">
    <source>
        <dbReference type="ARBA" id="ARBA00009580"/>
    </source>
</evidence>
<feature type="domain" description="Tyrosine specific protein phosphatases" evidence="2">
    <location>
        <begin position="139"/>
        <end position="172"/>
    </location>
</feature>
<dbReference type="PROSITE" id="PS00383">
    <property type="entry name" value="TYR_PHOSPHATASE_1"/>
    <property type="match status" value="1"/>
</dbReference>
<dbReference type="Pfam" id="PF13350">
    <property type="entry name" value="Y_phosphatase3"/>
    <property type="match status" value="1"/>
</dbReference>
<dbReference type="InterPro" id="IPR000387">
    <property type="entry name" value="Tyr_Pase_dom"/>
</dbReference>
<gene>
    <name evidence="3" type="ORF">GCM10009422_29310</name>
</gene>
<dbReference type="InterPro" id="IPR026893">
    <property type="entry name" value="Tyr/Ser_Pase_IphP-type"/>
</dbReference>
<dbReference type="EMBL" id="BAAAGA010000008">
    <property type="protein sequence ID" value="GAA0629918.1"/>
    <property type="molecule type" value="Genomic_DNA"/>
</dbReference>
<evidence type="ECO:0000313" key="3">
    <source>
        <dbReference type="EMBL" id="GAA0629918.1"/>
    </source>
</evidence>
<proteinExistence type="inferred from homology"/>
<dbReference type="InterPro" id="IPR016130">
    <property type="entry name" value="Tyr_Pase_AS"/>
</dbReference>
<dbReference type="PROSITE" id="PS50056">
    <property type="entry name" value="TYR_PHOSPHATASE_2"/>
    <property type="match status" value="1"/>
</dbReference>
<reference evidence="3 4" key="1">
    <citation type="journal article" date="2019" name="Int. J. Syst. Evol. Microbiol.">
        <title>The Global Catalogue of Microorganisms (GCM) 10K type strain sequencing project: providing services to taxonomists for standard genome sequencing and annotation.</title>
        <authorList>
            <consortium name="The Broad Institute Genomics Platform"/>
            <consortium name="The Broad Institute Genome Sequencing Center for Infectious Disease"/>
            <person name="Wu L."/>
            <person name="Ma J."/>
        </authorList>
    </citation>
    <scope>NUCLEOTIDE SEQUENCE [LARGE SCALE GENOMIC DNA]</scope>
    <source>
        <strain evidence="3 4">JCM 12928</strain>
    </source>
</reference>
<dbReference type="Proteomes" id="UP001501352">
    <property type="component" value="Unassembled WGS sequence"/>
</dbReference>
<name>A0ABN1H5Y5_9CAUL</name>
<dbReference type="PANTHER" id="PTHR31126">
    <property type="entry name" value="TYROSINE-PROTEIN PHOSPHATASE"/>
    <property type="match status" value="1"/>
</dbReference>
<comment type="caution">
    <text evidence="3">The sequence shown here is derived from an EMBL/GenBank/DDBJ whole genome shotgun (WGS) entry which is preliminary data.</text>
</comment>
<dbReference type="SUPFAM" id="SSF52799">
    <property type="entry name" value="(Phosphotyrosine protein) phosphatases II"/>
    <property type="match status" value="1"/>
</dbReference>
<organism evidence="3 4">
    <name type="scientific">Brevundimonas kwangchunensis</name>
    <dbReference type="NCBI Taxonomy" id="322163"/>
    <lineage>
        <taxon>Bacteria</taxon>
        <taxon>Pseudomonadati</taxon>
        <taxon>Pseudomonadota</taxon>
        <taxon>Alphaproteobacteria</taxon>
        <taxon>Caulobacterales</taxon>
        <taxon>Caulobacteraceae</taxon>
        <taxon>Brevundimonas</taxon>
    </lineage>
</organism>
<protein>
    <submittedName>
        <fullName evidence="3">Tyrosine-protein phosphatase</fullName>
    </submittedName>
</protein>
<keyword evidence="4" id="KW-1185">Reference proteome</keyword>
<dbReference type="Gene3D" id="3.90.190.10">
    <property type="entry name" value="Protein tyrosine phosphatase superfamily"/>
    <property type="match status" value="1"/>
</dbReference>